<comment type="caution">
    <text evidence="1">The sequence shown here is derived from an EMBL/GenBank/DDBJ whole genome shotgun (WGS) entry which is preliminary data.</text>
</comment>
<dbReference type="EMBL" id="PTJO01000004">
    <property type="protein sequence ID" value="RNE48839.1"/>
    <property type="molecule type" value="Genomic_DNA"/>
</dbReference>
<sequence length="144" mass="15658">MNTGFLVYPDMTHRTIEFELEHASQFLGGVDEGHVAVSFQGDGRLYAALFSSQAKEDGSEPNPVASLARNVATTGNPAFLTDPVNAICGPVIFVGDEGQDISLDAIREVKDGIRAVRNYREDNVEDYQLWRAAVLNLGSSNANR</sequence>
<dbReference type="Proteomes" id="UP000266975">
    <property type="component" value="Unassembled WGS sequence"/>
</dbReference>
<evidence type="ECO:0000313" key="1">
    <source>
        <dbReference type="EMBL" id="RNE48839.1"/>
    </source>
</evidence>
<gene>
    <name evidence="1" type="ORF">C5L39_05940</name>
</gene>
<name>A0A3M8K7J1_9CORY</name>
<protein>
    <submittedName>
        <fullName evidence="1">Uncharacterized protein</fullName>
    </submittedName>
</protein>
<proteinExistence type="predicted"/>
<dbReference type="RefSeq" id="WP_123047976.1">
    <property type="nucleotide sequence ID" value="NZ_PTJO01000004.1"/>
</dbReference>
<dbReference type="OrthoDB" id="4415348at2"/>
<reference evidence="1 2" key="1">
    <citation type="submission" date="2018-02" db="EMBL/GenBank/DDBJ databases">
        <title>Corynebacterium alimpuense sp. nov., a marine obligate actinomycete isolated from sediments of Valparaiso bay, Chile.</title>
        <authorList>
            <person name="Claverias F."/>
            <person name="Gonzales-Siles L."/>
            <person name="Salva-Serra F."/>
            <person name="Inganaes E."/>
            <person name="Molin K."/>
            <person name="Cumsille A."/>
            <person name="Undabarrena A."/>
            <person name="Couve E."/>
            <person name="Moore E.R.B."/>
            <person name="Gomila M."/>
            <person name="Camara B."/>
        </authorList>
    </citation>
    <scope>NUCLEOTIDE SEQUENCE [LARGE SCALE GENOMIC DNA]</scope>
    <source>
        <strain evidence="1 2">CCUG 69366</strain>
    </source>
</reference>
<evidence type="ECO:0000313" key="2">
    <source>
        <dbReference type="Proteomes" id="UP000266975"/>
    </source>
</evidence>
<organism evidence="1 2">
    <name type="scientific">Corynebacterium alimapuense</name>
    <dbReference type="NCBI Taxonomy" id="1576874"/>
    <lineage>
        <taxon>Bacteria</taxon>
        <taxon>Bacillati</taxon>
        <taxon>Actinomycetota</taxon>
        <taxon>Actinomycetes</taxon>
        <taxon>Mycobacteriales</taxon>
        <taxon>Corynebacteriaceae</taxon>
        <taxon>Corynebacterium</taxon>
    </lineage>
</organism>
<accession>A0A3M8K7J1</accession>
<keyword evidence="2" id="KW-1185">Reference proteome</keyword>
<dbReference type="AlphaFoldDB" id="A0A3M8K7J1"/>